<gene>
    <name evidence="1" type="ORF">BV22DRAFT_918406</name>
</gene>
<name>A0ACB8AXY3_9AGAM</name>
<dbReference type="Proteomes" id="UP000790709">
    <property type="component" value="Unassembled WGS sequence"/>
</dbReference>
<evidence type="ECO:0000313" key="1">
    <source>
        <dbReference type="EMBL" id="KAH7918069.1"/>
    </source>
</evidence>
<proteinExistence type="predicted"/>
<organism evidence="1 2">
    <name type="scientific">Leucogyrophana mollusca</name>
    <dbReference type="NCBI Taxonomy" id="85980"/>
    <lineage>
        <taxon>Eukaryota</taxon>
        <taxon>Fungi</taxon>
        <taxon>Dikarya</taxon>
        <taxon>Basidiomycota</taxon>
        <taxon>Agaricomycotina</taxon>
        <taxon>Agaricomycetes</taxon>
        <taxon>Agaricomycetidae</taxon>
        <taxon>Boletales</taxon>
        <taxon>Boletales incertae sedis</taxon>
        <taxon>Leucogyrophana</taxon>
    </lineage>
</organism>
<keyword evidence="2" id="KW-1185">Reference proteome</keyword>
<accession>A0ACB8AXY3</accession>
<comment type="caution">
    <text evidence="1">The sequence shown here is derived from an EMBL/GenBank/DDBJ whole genome shotgun (WGS) entry which is preliminary data.</text>
</comment>
<dbReference type="EMBL" id="MU266863">
    <property type="protein sequence ID" value="KAH7918069.1"/>
    <property type="molecule type" value="Genomic_DNA"/>
</dbReference>
<protein>
    <submittedName>
        <fullName evidence="1">Uncharacterized protein</fullName>
    </submittedName>
</protein>
<reference evidence="1" key="1">
    <citation type="journal article" date="2021" name="New Phytol.">
        <title>Evolutionary innovations through gain and loss of genes in the ectomycorrhizal Boletales.</title>
        <authorList>
            <person name="Wu G."/>
            <person name="Miyauchi S."/>
            <person name="Morin E."/>
            <person name="Kuo A."/>
            <person name="Drula E."/>
            <person name="Varga T."/>
            <person name="Kohler A."/>
            <person name="Feng B."/>
            <person name="Cao Y."/>
            <person name="Lipzen A."/>
            <person name="Daum C."/>
            <person name="Hundley H."/>
            <person name="Pangilinan J."/>
            <person name="Johnson J."/>
            <person name="Barry K."/>
            <person name="LaButti K."/>
            <person name="Ng V."/>
            <person name="Ahrendt S."/>
            <person name="Min B."/>
            <person name="Choi I.G."/>
            <person name="Park H."/>
            <person name="Plett J.M."/>
            <person name="Magnuson J."/>
            <person name="Spatafora J.W."/>
            <person name="Nagy L.G."/>
            <person name="Henrissat B."/>
            <person name="Grigoriev I.V."/>
            <person name="Yang Z.L."/>
            <person name="Xu J."/>
            <person name="Martin F.M."/>
        </authorList>
    </citation>
    <scope>NUCLEOTIDE SEQUENCE</scope>
    <source>
        <strain evidence="1">KUC20120723A-06</strain>
    </source>
</reference>
<evidence type="ECO:0000313" key="2">
    <source>
        <dbReference type="Proteomes" id="UP000790709"/>
    </source>
</evidence>
<sequence length="131" mass="14410">MLLSPASTSASLPSQSFWGRIENKKPDKESEFQKQAQMAPVRQCLLTLAYGDMENLRLLPQSFAELEAVARDWTDLPPDAIFSLRVPVEFASSGASRLVSGPYIYLTGEDSYQIAIHGVQSLRVEIGPSPP</sequence>